<dbReference type="Proteomes" id="UP000634136">
    <property type="component" value="Unassembled WGS sequence"/>
</dbReference>
<evidence type="ECO:0000313" key="2">
    <source>
        <dbReference type="Proteomes" id="UP000634136"/>
    </source>
</evidence>
<dbReference type="AlphaFoldDB" id="A0A835CKC5"/>
<reference evidence="1" key="1">
    <citation type="submission" date="2020-09" db="EMBL/GenBank/DDBJ databases">
        <title>Genome-Enabled Discovery of Anthraquinone Biosynthesis in Senna tora.</title>
        <authorList>
            <person name="Kang S.-H."/>
            <person name="Pandey R.P."/>
            <person name="Lee C.-M."/>
            <person name="Sim J.-S."/>
            <person name="Jeong J.-T."/>
            <person name="Choi B.-S."/>
            <person name="Jung M."/>
            <person name="Ginzburg D."/>
            <person name="Zhao K."/>
            <person name="Won S.Y."/>
            <person name="Oh T.-J."/>
            <person name="Yu Y."/>
            <person name="Kim N.-H."/>
            <person name="Lee O.R."/>
            <person name="Lee T.-H."/>
            <person name="Bashyal P."/>
            <person name="Kim T.-S."/>
            <person name="Lee W.-H."/>
            <person name="Kawkins C."/>
            <person name="Kim C.-K."/>
            <person name="Kim J.S."/>
            <person name="Ahn B.O."/>
            <person name="Rhee S.Y."/>
            <person name="Sohng J.K."/>
        </authorList>
    </citation>
    <scope>NUCLEOTIDE SEQUENCE</scope>
    <source>
        <tissue evidence="1">Leaf</tissue>
    </source>
</reference>
<keyword evidence="2" id="KW-1185">Reference proteome</keyword>
<name>A0A835CKC5_9FABA</name>
<evidence type="ECO:0000313" key="1">
    <source>
        <dbReference type="EMBL" id="KAF7845534.1"/>
    </source>
</evidence>
<comment type="caution">
    <text evidence="1">The sequence shown here is derived from an EMBL/GenBank/DDBJ whole genome shotgun (WGS) entry which is preliminary data.</text>
</comment>
<dbReference type="EMBL" id="JAAIUW010000001">
    <property type="protein sequence ID" value="KAF7845534.1"/>
    <property type="molecule type" value="Genomic_DNA"/>
</dbReference>
<protein>
    <submittedName>
        <fullName evidence="1">Uncharacterized protein</fullName>
    </submittedName>
</protein>
<organism evidence="1 2">
    <name type="scientific">Senna tora</name>
    <dbReference type="NCBI Taxonomy" id="362788"/>
    <lineage>
        <taxon>Eukaryota</taxon>
        <taxon>Viridiplantae</taxon>
        <taxon>Streptophyta</taxon>
        <taxon>Embryophyta</taxon>
        <taxon>Tracheophyta</taxon>
        <taxon>Spermatophyta</taxon>
        <taxon>Magnoliopsida</taxon>
        <taxon>eudicotyledons</taxon>
        <taxon>Gunneridae</taxon>
        <taxon>Pentapetalae</taxon>
        <taxon>rosids</taxon>
        <taxon>fabids</taxon>
        <taxon>Fabales</taxon>
        <taxon>Fabaceae</taxon>
        <taxon>Caesalpinioideae</taxon>
        <taxon>Cassia clade</taxon>
        <taxon>Senna</taxon>
    </lineage>
</organism>
<gene>
    <name evidence="1" type="ORF">G2W53_002439</name>
</gene>
<sequence length="24" mass="2826">MGKNLVGHWKEEIIFSLRKARITV</sequence>
<proteinExistence type="predicted"/>
<accession>A0A835CKC5</accession>